<comment type="catalytic activity">
    <reaction evidence="1">
        <text>[phosphatase 2A protein]-C-terminal L-leucine + S-adenosyl-L-methionine = [phosphatase 2A protein]-C-terminal L-leucine methyl ester + S-adenosyl-L-homocysteine</text>
        <dbReference type="Rhea" id="RHEA:48544"/>
        <dbReference type="Rhea" id="RHEA-COMP:12134"/>
        <dbReference type="Rhea" id="RHEA-COMP:12135"/>
        <dbReference type="ChEBI" id="CHEBI:57856"/>
        <dbReference type="ChEBI" id="CHEBI:59789"/>
        <dbReference type="ChEBI" id="CHEBI:90516"/>
        <dbReference type="ChEBI" id="CHEBI:90517"/>
        <dbReference type="EC" id="2.1.1.233"/>
    </reaction>
</comment>
<evidence type="ECO:0000256" key="6">
    <source>
        <dbReference type="ARBA" id="ARBA00022691"/>
    </source>
</evidence>
<protein>
    <recommendedName>
        <fullName evidence="3">[phosphatase 2A protein]-leucine-carboxy methyltransferase</fullName>
        <ecNumber evidence="3">2.1.1.233</ecNumber>
    </recommendedName>
    <alternativeName>
        <fullName evidence="7">[Phosphatase 2A protein]-leucine-carboxy methyltransferase 1</fullName>
    </alternativeName>
</protein>
<dbReference type="STRING" id="670386.D3B335"/>
<organism evidence="9 10">
    <name type="scientific">Heterostelium pallidum (strain ATCC 26659 / Pp 5 / PN500)</name>
    <name type="common">Cellular slime mold</name>
    <name type="synonym">Polysphondylium pallidum</name>
    <dbReference type="NCBI Taxonomy" id="670386"/>
    <lineage>
        <taxon>Eukaryota</taxon>
        <taxon>Amoebozoa</taxon>
        <taxon>Evosea</taxon>
        <taxon>Eumycetozoa</taxon>
        <taxon>Dictyostelia</taxon>
        <taxon>Acytosteliales</taxon>
        <taxon>Acytosteliaceae</taxon>
        <taxon>Heterostelium</taxon>
    </lineage>
</organism>
<feature type="region of interest" description="Disordered" evidence="8">
    <location>
        <begin position="1"/>
        <end position="31"/>
    </location>
</feature>
<name>D3B335_HETP5</name>
<keyword evidence="10" id="KW-1185">Reference proteome</keyword>
<dbReference type="RefSeq" id="XP_020435850.1">
    <property type="nucleotide sequence ID" value="XM_020573778.1"/>
</dbReference>
<evidence type="ECO:0000256" key="5">
    <source>
        <dbReference type="ARBA" id="ARBA00022679"/>
    </source>
</evidence>
<keyword evidence="4" id="KW-0489">Methyltransferase</keyword>
<dbReference type="Proteomes" id="UP000001396">
    <property type="component" value="Unassembled WGS sequence"/>
</dbReference>
<reference evidence="9 10" key="1">
    <citation type="journal article" date="2011" name="Genome Res.">
        <title>Phylogeny-wide analysis of social amoeba genomes highlights ancient origins for complex intercellular communication.</title>
        <authorList>
            <person name="Heidel A.J."/>
            <person name="Lawal H.M."/>
            <person name="Felder M."/>
            <person name="Schilde C."/>
            <person name="Helps N.R."/>
            <person name="Tunggal B."/>
            <person name="Rivero F."/>
            <person name="John U."/>
            <person name="Schleicher M."/>
            <person name="Eichinger L."/>
            <person name="Platzer M."/>
            <person name="Noegel A.A."/>
            <person name="Schaap P."/>
            <person name="Gloeckner G."/>
        </authorList>
    </citation>
    <scope>NUCLEOTIDE SEQUENCE [LARGE SCALE GENOMIC DNA]</scope>
    <source>
        <strain evidence="10">ATCC 26659 / Pp 5 / PN500</strain>
    </source>
</reference>
<dbReference type="Pfam" id="PF04072">
    <property type="entry name" value="LCM"/>
    <property type="match status" value="1"/>
</dbReference>
<comment type="similarity">
    <text evidence="2">Belongs to the methyltransferase superfamily. LCMT family.</text>
</comment>
<keyword evidence="5" id="KW-0808">Transferase</keyword>
<keyword evidence="6" id="KW-0949">S-adenosyl-L-methionine</keyword>
<dbReference type="GO" id="GO:0018423">
    <property type="term" value="F:protein C-terminal leucine carboxyl O-methyltransferase activity"/>
    <property type="evidence" value="ECO:0007669"/>
    <property type="project" value="UniProtKB-EC"/>
</dbReference>
<dbReference type="EMBL" id="ADBJ01000010">
    <property type="protein sequence ID" value="EFA83733.1"/>
    <property type="molecule type" value="Genomic_DNA"/>
</dbReference>
<dbReference type="GeneID" id="31358323"/>
<dbReference type="GO" id="GO:0032259">
    <property type="term" value="P:methylation"/>
    <property type="evidence" value="ECO:0007669"/>
    <property type="project" value="UniProtKB-KW"/>
</dbReference>
<dbReference type="EC" id="2.1.1.233" evidence="3"/>
<dbReference type="InParanoid" id="D3B335"/>
<evidence type="ECO:0000313" key="10">
    <source>
        <dbReference type="Proteomes" id="UP000001396"/>
    </source>
</evidence>
<comment type="caution">
    <text evidence="9">The sequence shown here is derived from an EMBL/GenBank/DDBJ whole genome shotgun (WGS) entry which is preliminary data.</text>
</comment>
<evidence type="ECO:0000256" key="4">
    <source>
        <dbReference type="ARBA" id="ARBA00022603"/>
    </source>
</evidence>
<evidence type="ECO:0000256" key="3">
    <source>
        <dbReference type="ARBA" id="ARBA00012834"/>
    </source>
</evidence>
<evidence type="ECO:0000256" key="1">
    <source>
        <dbReference type="ARBA" id="ARBA00000724"/>
    </source>
</evidence>
<evidence type="ECO:0000256" key="2">
    <source>
        <dbReference type="ARBA" id="ARBA00010703"/>
    </source>
</evidence>
<dbReference type="InterPro" id="IPR007213">
    <property type="entry name" value="Ppm1/Ppm2/Tcmp"/>
</dbReference>
<evidence type="ECO:0000256" key="8">
    <source>
        <dbReference type="SAM" id="MobiDB-lite"/>
    </source>
</evidence>
<evidence type="ECO:0000313" key="9">
    <source>
        <dbReference type="EMBL" id="EFA83733.1"/>
    </source>
</evidence>
<accession>D3B335</accession>
<dbReference type="PANTHER" id="PTHR13600">
    <property type="entry name" value="LEUCINE CARBOXYL METHYLTRANSFERASE"/>
    <property type="match status" value="1"/>
</dbReference>
<sequence length="141" mass="16195">MSKDNIPTFFKPKSSQSDSSSTSSSRSTRQQNIDKHIEAVIGTNDDAASCKLSAVNIGYYKDEFVQYFVKTPIRRPPLINRGFFSRVEAIEQFIKQFFAIYSDSTKPIQIVSLGCGFDTLYFRMKVMLCFNYDMQLCYVML</sequence>
<feature type="compositionally biased region" description="Low complexity" evidence="8">
    <location>
        <begin position="14"/>
        <end position="31"/>
    </location>
</feature>
<dbReference type="InterPro" id="IPR016651">
    <property type="entry name" value="LCMT1"/>
</dbReference>
<evidence type="ECO:0000256" key="7">
    <source>
        <dbReference type="ARBA" id="ARBA00032526"/>
    </source>
</evidence>
<dbReference type="SUPFAM" id="SSF53335">
    <property type="entry name" value="S-adenosyl-L-methionine-dependent methyltransferases"/>
    <property type="match status" value="1"/>
</dbReference>
<dbReference type="Gene3D" id="3.40.50.150">
    <property type="entry name" value="Vaccinia Virus protein VP39"/>
    <property type="match status" value="1"/>
</dbReference>
<dbReference type="AlphaFoldDB" id="D3B335"/>
<dbReference type="InterPro" id="IPR029063">
    <property type="entry name" value="SAM-dependent_MTases_sf"/>
</dbReference>
<proteinExistence type="inferred from homology"/>
<dbReference type="PANTHER" id="PTHR13600:SF21">
    <property type="entry name" value="LEUCINE CARBOXYL METHYLTRANSFERASE 1"/>
    <property type="match status" value="1"/>
</dbReference>
<gene>
    <name evidence="9" type="ORF">PPL_02800</name>
</gene>